<dbReference type="SMART" id="SM00050">
    <property type="entry name" value="DISIN"/>
    <property type="match status" value="1"/>
</dbReference>
<proteinExistence type="predicted"/>
<dbReference type="PROSITE" id="PS50215">
    <property type="entry name" value="ADAM_MEPRO"/>
    <property type="match status" value="1"/>
</dbReference>
<dbReference type="InterPro" id="IPR024079">
    <property type="entry name" value="MetalloPept_cat_dom_sf"/>
</dbReference>
<feature type="binding site" evidence="2">
    <location>
        <position position="217"/>
    </location>
    <ligand>
        <name>Zn(2+)</name>
        <dbReference type="ChEBI" id="CHEBI:29105"/>
        <note>catalytic</note>
    </ligand>
</feature>
<feature type="domain" description="Disintegrin" evidence="4">
    <location>
        <begin position="281"/>
        <end position="368"/>
    </location>
</feature>
<dbReference type="SUPFAM" id="SSF57552">
    <property type="entry name" value="Blood coagulation inhibitor (disintegrin)"/>
    <property type="match status" value="1"/>
</dbReference>
<feature type="binding site" evidence="2">
    <location>
        <position position="213"/>
    </location>
    <ligand>
        <name>Zn(2+)</name>
        <dbReference type="ChEBI" id="CHEBI:29105"/>
        <note>catalytic</note>
    </ligand>
</feature>
<keyword evidence="3" id="KW-0472">Membrane</keyword>
<feature type="active site" evidence="2">
    <location>
        <position position="214"/>
    </location>
</feature>
<evidence type="ECO:0000313" key="7">
    <source>
        <dbReference type="Proteomes" id="UP000549394"/>
    </source>
</evidence>
<dbReference type="FunFam" id="4.10.70.10:FF:000003">
    <property type="entry name" value="Disintegrin and metalloproteinase domain-containing protein 17"/>
    <property type="match status" value="1"/>
</dbReference>
<gene>
    <name evidence="6" type="ORF">DGYR_LOCUS9413</name>
</gene>
<dbReference type="GO" id="GO:0007219">
    <property type="term" value="P:Notch signaling pathway"/>
    <property type="evidence" value="ECO:0007669"/>
    <property type="project" value="TreeGrafter"/>
</dbReference>
<dbReference type="PANTHER" id="PTHR45702:SF2">
    <property type="entry name" value="KUZBANIAN, ISOFORM A"/>
    <property type="match status" value="1"/>
</dbReference>
<keyword evidence="2" id="KW-0862">Zinc</keyword>
<dbReference type="GO" id="GO:0006509">
    <property type="term" value="P:membrane protein ectodomain proteolysis"/>
    <property type="evidence" value="ECO:0007669"/>
    <property type="project" value="TreeGrafter"/>
</dbReference>
<evidence type="ECO:0000313" key="6">
    <source>
        <dbReference type="EMBL" id="CAD5121463.1"/>
    </source>
</evidence>
<dbReference type="Gene3D" id="3.40.390.10">
    <property type="entry name" value="Collagenase (Catalytic Domain)"/>
    <property type="match status" value="1"/>
</dbReference>
<dbReference type="AlphaFoldDB" id="A0A7I8W0V2"/>
<dbReference type="InterPro" id="IPR001762">
    <property type="entry name" value="Disintegrin_dom"/>
</dbReference>
<name>A0A7I8W0V2_9ANNE</name>
<keyword evidence="1" id="KW-1015">Disulfide bond</keyword>
<keyword evidence="2" id="KW-0479">Metal-binding</keyword>
<keyword evidence="3" id="KW-0812">Transmembrane</keyword>
<dbReference type="Proteomes" id="UP000549394">
    <property type="component" value="Unassembled WGS sequence"/>
</dbReference>
<dbReference type="SUPFAM" id="SSF55486">
    <property type="entry name" value="Metalloproteases ('zincins'), catalytic domain"/>
    <property type="match status" value="1"/>
</dbReference>
<dbReference type="GO" id="GO:0005886">
    <property type="term" value="C:plasma membrane"/>
    <property type="evidence" value="ECO:0007669"/>
    <property type="project" value="TreeGrafter"/>
</dbReference>
<accession>A0A7I8W0V2</accession>
<dbReference type="EMBL" id="CAJFCJ010000014">
    <property type="protein sequence ID" value="CAD5121463.1"/>
    <property type="molecule type" value="Genomic_DNA"/>
</dbReference>
<feature type="transmembrane region" description="Helical" evidence="3">
    <location>
        <begin position="471"/>
        <end position="489"/>
    </location>
</feature>
<dbReference type="GO" id="GO:0004222">
    <property type="term" value="F:metalloendopeptidase activity"/>
    <property type="evidence" value="ECO:0007669"/>
    <property type="project" value="InterPro"/>
</dbReference>
<dbReference type="InterPro" id="IPR036436">
    <property type="entry name" value="Disintegrin_dom_sf"/>
</dbReference>
<dbReference type="Pfam" id="PF00200">
    <property type="entry name" value="Disintegrin"/>
    <property type="match status" value="1"/>
</dbReference>
<reference evidence="6 7" key="1">
    <citation type="submission" date="2020-08" db="EMBL/GenBank/DDBJ databases">
        <authorList>
            <person name="Hejnol A."/>
        </authorList>
    </citation>
    <scope>NUCLEOTIDE SEQUENCE [LARGE SCALE GENOMIC DNA]</scope>
</reference>
<dbReference type="PANTHER" id="PTHR45702">
    <property type="entry name" value="ADAM10/ADAM17 METALLOPEPTIDASE FAMILY MEMBER"/>
    <property type="match status" value="1"/>
</dbReference>
<keyword evidence="7" id="KW-1185">Reference proteome</keyword>
<comment type="caution">
    <text evidence="6">The sequence shown here is derived from an EMBL/GenBank/DDBJ whole genome shotgun (WGS) entry which is preliminary data.</text>
</comment>
<protein>
    <submittedName>
        <fullName evidence="6">DgyrCDS9970</fullName>
    </submittedName>
</protein>
<dbReference type="PROSITE" id="PS50214">
    <property type="entry name" value="DISINTEGRIN_2"/>
    <property type="match status" value="1"/>
</dbReference>
<keyword evidence="3" id="KW-1133">Transmembrane helix</keyword>
<dbReference type="Pfam" id="PF13688">
    <property type="entry name" value="Reprolysin_5"/>
    <property type="match status" value="1"/>
</dbReference>
<evidence type="ECO:0000259" key="5">
    <source>
        <dbReference type="PROSITE" id="PS50215"/>
    </source>
</evidence>
<sequence length="677" mass="77473">MTEKFTLHIEPASIYIPTIRGFIIYKVKNKFKVTDKKRRKKRSINWGHRICKVHVITDVQYYNFHGRNLANLVADVYSILGEVDLIYSTTDWLDKRIDFTLGVRLSKITVFTTNSSVDAINDNILSSKKYLETLSKRNFTGFCAGFGFTGRDFTKDDRAVQGLTYSVNPRDTTSGICAVYSNLLGQWRNVALMTSVTYRKPLTRAERLTTVAHELGHLMAALHDDPNDGFCSPKTSEDLYLMHPFSLMGDKPNNRKFSLCSKYHMRKILKLRWGCLSVEQGSSCGNGIVEQGEDCDCGSKDICDLIDPCCNSQCKFKYECSPLLNRCCTSDCKIEKSGKECSYESECQKASYCNGISSECPPSKPLPNGKICAAGMKACQNGICSASICIHYNLRECKCPPSFDPCIICCSNVTCEPLKPTVYKIYGSQCNGYSGYCDELNTCVSLPLNYDILQLNDAEIIFRNYRFVNNWFYVMFSITVLVLGVFMYLTSKQRDPVASEGFQSRTLSYKQLLENDKWALYVHQRLDDRISDMNKSFEMLDEFCRSYIPSRKTTAIERLKILFPKADDDLIATKIEYCEMERDVIKKLLFRDKLALLEGWIKYETYVIMKSNDVDCDKNCMKNKEEFCYSNNLKARRDAVKKYRAEKLLGLSTLFSFETGKSRYFKLPIENLKNLTS</sequence>
<comment type="caution">
    <text evidence="2">Lacks conserved residue(s) required for the propagation of feature annotation.</text>
</comment>
<dbReference type="InterPro" id="IPR051489">
    <property type="entry name" value="ADAM_Metalloproteinase"/>
</dbReference>
<dbReference type="OrthoDB" id="2149267at2759"/>
<dbReference type="InterPro" id="IPR001590">
    <property type="entry name" value="Peptidase_M12B"/>
</dbReference>
<dbReference type="GO" id="GO:0046872">
    <property type="term" value="F:metal ion binding"/>
    <property type="evidence" value="ECO:0007669"/>
    <property type="project" value="UniProtKB-KW"/>
</dbReference>
<feature type="binding site" evidence="2">
    <location>
        <position position="223"/>
    </location>
    <ligand>
        <name>Zn(2+)</name>
        <dbReference type="ChEBI" id="CHEBI:29105"/>
        <note>catalytic</note>
    </ligand>
</feature>
<dbReference type="Gene3D" id="4.10.70.10">
    <property type="entry name" value="Disintegrin domain"/>
    <property type="match status" value="1"/>
</dbReference>
<evidence type="ECO:0000259" key="4">
    <source>
        <dbReference type="PROSITE" id="PS50214"/>
    </source>
</evidence>
<feature type="domain" description="Peptidase M12B" evidence="5">
    <location>
        <begin position="49"/>
        <end position="269"/>
    </location>
</feature>
<evidence type="ECO:0000256" key="3">
    <source>
        <dbReference type="SAM" id="Phobius"/>
    </source>
</evidence>
<organism evidence="6 7">
    <name type="scientific">Dimorphilus gyrociliatus</name>
    <dbReference type="NCBI Taxonomy" id="2664684"/>
    <lineage>
        <taxon>Eukaryota</taxon>
        <taxon>Metazoa</taxon>
        <taxon>Spiralia</taxon>
        <taxon>Lophotrochozoa</taxon>
        <taxon>Annelida</taxon>
        <taxon>Polychaeta</taxon>
        <taxon>Polychaeta incertae sedis</taxon>
        <taxon>Dinophilidae</taxon>
        <taxon>Dimorphilus</taxon>
    </lineage>
</organism>
<evidence type="ECO:0000256" key="2">
    <source>
        <dbReference type="PROSITE-ProRule" id="PRU00276"/>
    </source>
</evidence>
<evidence type="ECO:0000256" key="1">
    <source>
        <dbReference type="ARBA" id="ARBA00023157"/>
    </source>
</evidence>